<evidence type="ECO:0000313" key="1">
    <source>
        <dbReference type="EMBL" id="KAH7864397.1"/>
    </source>
</evidence>
<gene>
    <name evidence="1" type="ORF">Vadar_029180</name>
</gene>
<keyword evidence="2" id="KW-1185">Reference proteome</keyword>
<proteinExistence type="predicted"/>
<evidence type="ECO:0000313" key="2">
    <source>
        <dbReference type="Proteomes" id="UP000828048"/>
    </source>
</evidence>
<sequence length="773" mass="87470">MVMDPHFAEFANSINSFEFDDNTFDHSENVSKTFEIEDDSIDLNFIDLPSVPPDPNPGYVAPTSKISSDGDSPDDSDVSEDVLKFINSILMEENIEQKPSMFHDPLALQAAEKSLYDVIGESYPASPTPHHLYFNQNFENVDEYAFDSSINQSSNSNIRGGNSIDSHWISDPGERKPSIQSYPFGNLFQSALETTSPSSFGSDDVNGLLYPSVGSHLASTIFSDSQTILQLKKGVEEGSKFLPDSNRLFIDLERYEAHPKSKEGEGASGVVVKVEKDGRESPPNGSRGKKNHQREDSSLEEERDSKLFAVYVEEEVELSEMFDEVLLFQNVKGESSLCDEEVQSEGTKNLQQKGKTRRKKQENNMEVLDLQTLLISCAQSVAADDYRTADEQLKRIRQHSSPFGDGSQRLANIFADGLEARLAGTGSQIYQALVPKRISAAEKLKAYQVYLKACPFKKITILFTAKMILHLVTKSTKKKLHIIDFGIQYGFQWPSLIQFLSTLPGGAPELRITGIEFPRPGFRPAEFVEETGHRLAKYCDRFNVPFRYHGIAQKWETIKVEDLNISSDELVAVNCFFRLENLFDETVVVDSPRDAVLKLIRKINPDIFVHSIVNGSFSSPFFVTRFREALFHYSSLFDMFETNLDRENEARINFEQEFYGHEVMNIIACEGLQRIVRPEMYKQWQVRNMRAGFRMLPLEQELMKKLRGKLKAGHHKDFLIDENGQWILLGGSWLGCFRTQTKIASSTWVLIEGVCGGAIQPKSSWVLSEFLRS</sequence>
<accession>A0ACB7ZFS1</accession>
<comment type="caution">
    <text evidence="1">The sequence shown here is derived from an EMBL/GenBank/DDBJ whole genome shotgun (WGS) entry which is preliminary data.</text>
</comment>
<organism evidence="1 2">
    <name type="scientific">Vaccinium darrowii</name>
    <dbReference type="NCBI Taxonomy" id="229202"/>
    <lineage>
        <taxon>Eukaryota</taxon>
        <taxon>Viridiplantae</taxon>
        <taxon>Streptophyta</taxon>
        <taxon>Embryophyta</taxon>
        <taxon>Tracheophyta</taxon>
        <taxon>Spermatophyta</taxon>
        <taxon>Magnoliopsida</taxon>
        <taxon>eudicotyledons</taxon>
        <taxon>Gunneridae</taxon>
        <taxon>Pentapetalae</taxon>
        <taxon>asterids</taxon>
        <taxon>Ericales</taxon>
        <taxon>Ericaceae</taxon>
        <taxon>Vaccinioideae</taxon>
        <taxon>Vaccinieae</taxon>
        <taxon>Vaccinium</taxon>
    </lineage>
</organism>
<dbReference type="Proteomes" id="UP000828048">
    <property type="component" value="Chromosome 12"/>
</dbReference>
<dbReference type="EMBL" id="CM037162">
    <property type="protein sequence ID" value="KAH7864397.1"/>
    <property type="molecule type" value="Genomic_DNA"/>
</dbReference>
<protein>
    <submittedName>
        <fullName evidence="1">Uncharacterized protein</fullName>
    </submittedName>
</protein>
<reference evidence="1 2" key="1">
    <citation type="journal article" date="2021" name="Hortic Res">
        <title>High-quality reference genome and annotation aids understanding of berry development for evergreen blueberry (Vaccinium darrowii).</title>
        <authorList>
            <person name="Yu J."/>
            <person name="Hulse-Kemp A.M."/>
            <person name="Babiker E."/>
            <person name="Staton M."/>
        </authorList>
    </citation>
    <scope>NUCLEOTIDE SEQUENCE [LARGE SCALE GENOMIC DNA]</scope>
    <source>
        <strain evidence="2">cv. NJ 8807/NJ 8810</strain>
        <tissue evidence="1">Young leaf</tissue>
    </source>
</reference>
<name>A0ACB7ZFS1_9ERIC</name>